<dbReference type="Proteomes" id="UP001589610">
    <property type="component" value="Unassembled WGS sequence"/>
</dbReference>
<proteinExistence type="predicted"/>
<sequence>MALRMSASRLPHARLVNIDARMEPAAAKPAIVPNTIVVDGGKVFVSEAFTRACEWLDIPAAVSARSTVSDSRLTIPITPCPHTLYRFM</sequence>
<evidence type="ECO:0000313" key="2">
    <source>
        <dbReference type="Proteomes" id="UP001589610"/>
    </source>
</evidence>
<dbReference type="EMBL" id="JBHMBS010000057">
    <property type="protein sequence ID" value="MFB9682349.1"/>
    <property type="molecule type" value="Genomic_DNA"/>
</dbReference>
<accession>A0ABV5TT95</accession>
<organism evidence="1 2">
    <name type="scientific">Streptosporangium vulgare</name>
    <dbReference type="NCBI Taxonomy" id="46190"/>
    <lineage>
        <taxon>Bacteria</taxon>
        <taxon>Bacillati</taxon>
        <taxon>Actinomycetota</taxon>
        <taxon>Actinomycetes</taxon>
        <taxon>Streptosporangiales</taxon>
        <taxon>Streptosporangiaceae</taxon>
        <taxon>Streptosporangium</taxon>
    </lineage>
</organism>
<name>A0ABV5TT95_9ACTN</name>
<dbReference type="RefSeq" id="WP_386163984.1">
    <property type="nucleotide sequence ID" value="NZ_JBHMBS010000057.1"/>
</dbReference>
<keyword evidence="2" id="KW-1185">Reference proteome</keyword>
<reference evidence="1 2" key="1">
    <citation type="submission" date="2024-09" db="EMBL/GenBank/DDBJ databases">
        <authorList>
            <person name="Sun Q."/>
            <person name="Mori K."/>
        </authorList>
    </citation>
    <scope>NUCLEOTIDE SEQUENCE [LARGE SCALE GENOMIC DNA]</scope>
    <source>
        <strain evidence="1 2">JCM 3028</strain>
    </source>
</reference>
<comment type="caution">
    <text evidence="1">The sequence shown here is derived from an EMBL/GenBank/DDBJ whole genome shotgun (WGS) entry which is preliminary data.</text>
</comment>
<protein>
    <recommendedName>
        <fullName evidence="3">Aldehyde oxidase/xanthine dehydrogenase a/b hammerhead domain-containing protein</fullName>
    </recommendedName>
</protein>
<evidence type="ECO:0000313" key="1">
    <source>
        <dbReference type="EMBL" id="MFB9682349.1"/>
    </source>
</evidence>
<evidence type="ECO:0008006" key="3">
    <source>
        <dbReference type="Google" id="ProtNLM"/>
    </source>
</evidence>
<gene>
    <name evidence="1" type="ORF">ACFFRH_43370</name>
</gene>